<evidence type="ECO:0000313" key="1">
    <source>
        <dbReference type="EMBL" id="VAW63180.1"/>
    </source>
</evidence>
<dbReference type="EMBL" id="UOFG01000195">
    <property type="protein sequence ID" value="VAW63180.1"/>
    <property type="molecule type" value="Genomic_DNA"/>
</dbReference>
<dbReference type="AlphaFoldDB" id="A0A3B0XEZ6"/>
<proteinExistence type="predicted"/>
<sequence>MNIIGKNTCILSYTSTGDVESAISRLQAQNFNLAAVSIIGNGCSQKEHTAGIYIKDKNIHFQGLQAIFWEKLWKQLKGKLFIELPGLGSLTAAGFIVQLLVKEHDEIDIHGFSALGTAFFIMGVPGESITQYEAAIKAGKILLIVNAARAEVERSCKILHSEKQQATVHLA</sequence>
<accession>A0A3B0XEZ6</accession>
<reference evidence="1" key="1">
    <citation type="submission" date="2018-06" db="EMBL/GenBank/DDBJ databases">
        <authorList>
            <person name="Zhirakovskaya E."/>
        </authorList>
    </citation>
    <scope>NUCLEOTIDE SEQUENCE</scope>
</reference>
<gene>
    <name evidence="1" type="ORF">MNBD_GAMMA11-1331</name>
</gene>
<protein>
    <submittedName>
        <fullName evidence="1">Uncharacterized protein</fullName>
    </submittedName>
</protein>
<organism evidence="1">
    <name type="scientific">hydrothermal vent metagenome</name>
    <dbReference type="NCBI Taxonomy" id="652676"/>
    <lineage>
        <taxon>unclassified sequences</taxon>
        <taxon>metagenomes</taxon>
        <taxon>ecological metagenomes</taxon>
    </lineage>
</organism>
<name>A0A3B0XEZ6_9ZZZZ</name>